<dbReference type="Proteomes" id="UP001164250">
    <property type="component" value="Chromosome 3"/>
</dbReference>
<keyword evidence="2" id="KW-1185">Reference proteome</keyword>
<sequence length="16" mass="2194">MFFKHYRFYIHNLFTE</sequence>
<accession>A0ACC1BTV3</accession>
<name>A0ACC1BTV3_9ROSI</name>
<evidence type="ECO:0000313" key="1">
    <source>
        <dbReference type="EMBL" id="KAJ0102562.1"/>
    </source>
</evidence>
<protein>
    <submittedName>
        <fullName evidence="1">Uncharacterized protein</fullName>
    </submittedName>
</protein>
<dbReference type="EMBL" id="CM047899">
    <property type="protein sequence ID" value="KAJ0102562.1"/>
    <property type="molecule type" value="Genomic_DNA"/>
</dbReference>
<proteinExistence type="predicted"/>
<reference evidence="2" key="1">
    <citation type="journal article" date="2023" name="G3 (Bethesda)">
        <title>Genome assembly and association tests identify interacting loci associated with vigor, precocity, and sex in interspecific pistachio rootstocks.</title>
        <authorList>
            <person name="Palmer W."/>
            <person name="Jacygrad E."/>
            <person name="Sagayaradj S."/>
            <person name="Cavanaugh K."/>
            <person name="Han R."/>
            <person name="Bertier L."/>
            <person name="Beede B."/>
            <person name="Kafkas S."/>
            <person name="Golino D."/>
            <person name="Preece J."/>
            <person name="Michelmore R."/>
        </authorList>
    </citation>
    <scope>NUCLEOTIDE SEQUENCE [LARGE SCALE GENOMIC DNA]</scope>
</reference>
<evidence type="ECO:0000313" key="2">
    <source>
        <dbReference type="Proteomes" id="UP001164250"/>
    </source>
</evidence>
<comment type="caution">
    <text evidence="1">The sequence shown here is derived from an EMBL/GenBank/DDBJ whole genome shotgun (WGS) entry which is preliminary data.</text>
</comment>
<gene>
    <name evidence="1" type="ORF">Patl1_03981</name>
</gene>
<organism evidence="1 2">
    <name type="scientific">Pistacia atlantica</name>
    <dbReference type="NCBI Taxonomy" id="434234"/>
    <lineage>
        <taxon>Eukaryota</taxon>
        <taxon>Viridiplantae</taxon>
        <taxon>Streptophyta</taxon>
        <taxon>Embryophyta</taxon>
        <taxon>Tracheophyta</taxon>
        <taxon>Spermatophyta</taxon>
        <taxon>Magnoliopsida</taxon>
        <taxon>eudicotyledons</taxon>
        <taxon>Gunneridae</taxon>
        <taxon>Pentapetalae</taxon>
        <taxon>rosids</taxon>
        <taxon>malvids</taxon>
        <taxon>Sapindales</taxon>
        <taxon>Anacardiaceae</taxon>
        <taxon>Pistacia</taxon>
    </lineage>
</organism>